<feature type="domain" description="Membrane transport protein MMPL" evidence="9">
    <location>
        <begin position="43"/>
        <end position="329"/>
    </location>
</feature>
<evidence type="ECO:0000313" key="11">
    <source>
        <dbReference type="Proteomes" id="UP001198220"/>
    </source>
</evidence>
<evidence type="ECO:0000256" key="4">
    <source>
        <dbReference type="ARBA" id="ARBA00022692"/>
    </source>
</evidence>
<dbReference type="Pfam" id="PF03176">
    <property type="entry name" value="MMPL"/>
    <property type="match status" value="2"/>
</dbReference>
<dbReference type="GO" id="GO:0005886">
    <property type="term" value="C:plasma membrane"/>
    <property type="evidence" value="ECO:0007669"/>
    <property type="project" value="UniProtKB-SubCell"/>
</dbReference>
<feature type="transmembrane region" description="Helical" evidence="8">
    <location>
        <begin position="738"/>
        <end position="759"/>
    </location>
</feature>
<keyword evidence="5 8" id="KW-1133">Transmembrane helix</keyword>
<dbReference type="InterPro" id="IPR004869">
    <property type="entry name" value="MMPL_dom"/>
</dbReference>
<dbReference type="Proteomes" id="UP001198220">
    <property type="component" value="Unassembled WGS sequence"/>
</dbReference>
<dbReference type="RefSeq" id="WP_308458185.1">
    <property type="nucleotide sequence ID" value="NZ_JAJEPS010000001.1"/>
</dbReference>
<feature type="transmembrane region" description="Helical" evidence="8">
    <location>
        <begin position="699"/>
        <end position="718"/>
    </location>
</feature>
<protein>
    <submittedName>
        <fullName evidence="10">MMPL family transporter</fullName>
    </submittedName>
</protein>
<evidence type="ECO:0000259" key="9">
    <source>
        <dbReference type="Pfam" id="PF03176"/>
    </source>
</evidence>
<feature type="transmembrane region" description="Helical" evidence="8">
    <location>
        <begin position="202"/>
        <end position="226"/>
    </location>
</feature>
<feature type="transmembrane region" description="Helical" evidence="8">
    <location>
        <begin position="350"/>
        <end position="374"/>
    </location>
</feature>
<keyword evidence="4 8" id="KW-0812">Transmembrane</keyword>
<proteinExistence type="inferred from homology"/>
<evidence type="ECO:0000256" key="5">
    <source>
        <dbReference type="ARBA" id="ARBA00022989"/>
    </source>
</evidence>
<evidence type="ECO:0000256" key="2">
    <source>
        <dbReference type="ARBA" id="ARBA00010157"/>
    </source>
</evidence>
<keyword evidence="3" id="KW-1003">Cell membrane</keyword>
<dbReference type="AlphaFoldDB" id="A0AAE3A442"/>
<keyword evidence="11" id="KW-1185">Reference proteome</keyword>
<evidence type="ECO:0000256" key="7">
    <source>
        <dbReference type="SAM" id="MobiDB-lite"/>
    </source>
</evidence>
<dbReference type="PANTHER" id="PTHR33406">
    <property type="entry name" value="MEMBRANE PROTEIN MJ1562-RELATED"/>
    <property type="match status" value="1"/>
</dbReference>
<feature type="transmembrane region" description="Helical" evidence="8">
    <location>
        <begin position="177"/>
        <end position="195"/>
    </location>
</feature>
<feature type="region of interest" description="Disordered" evidence="7">
    <location>
        <begin position="98"/>
        <end position="117"/>
    </location>
</feature>
<evidence type="ECO:0000313" key="10">
    <source>
        <dbReference type="EMBL" id="MCC2124557.1"/>
    </source>
</evidence>
<dbReference type="Gene3D" id="1.20.1640.10">
    <property type="entry name" value="Multidrug efflux transporter AcrB transmembrane domain"/>
    <property type="match status" value="2"/>
</dbReference>
<comment type="caution">
    <text evidence="10">The sequence shown here is derived from an EMBL/GenBank/DDBJ whole genome shotgun (WGS) entry which is preliminary data.</text>
</comment>
<name>A0AAE3A442_9FIRM</name>
<evidence type="ECO:0000256" key="6">
    <source>
        <dbReference type="ARBA" id="ARBA00023136"/>
    </source>
</evidence>
<feature type="transmembrane region" description="Helical" evidence="8">
    <location>
        <begin position="232"/>
        <end position="250"/>
    </location>
</feature>
<dbReference type="SUPFAM" id="SSF82866">
    <property type="entry name" value="Multidrug efflux transporter AcrB transmembrane domain"/>
    <property type="match status" value="2"/>
</dbReference>
<comment type="similarity">
    <text evidence="2">Belongs to the resistance-nodulation-cell division (RND) (TC 2.A.6) family. MmpL subfamily.</text>
</comment>
<feature type="domain" description="Membrane transport protein MMPL" evidence="9">
    <location>
        <begin position="549"/>
        <end position="755"/>
    </location>
</feature>
<gene>
    <name evidence="10" type="ORF">LKD36_00010</name>
</gene>
<evidence type="ECO:0000256" key="3">
    <source>
        <dbReference type="ARBA" id="ARBA00022475"/>
    </source>
</evidence>
<reference evidence="10 11" key="1">
    <citation type="submission" date="2021-10" db="EMBL/GenBank/DDBJ databases">
        <title>Anaerobic single-cell dispensing facilitates the cultivation of human gut bacteria.</title>
        <authorList>
            <person name="Afrizal A."/>
        </authorList>
    </citation>
    <scope>NUCLEOTIDE SEQUENCE [LARGE SCALE GENOMIC DNA]</scope>
    <source>
        <strain evidence="10 11">CLA-AA-H276</strain>
    </source>
</reference>
<evidence type="ECO:0000256" key="8">
    <source>
        <dbReference type="SAM" id="Phobius"/>
    </source>
</evidence>
<feature type="transmembrane region" description="Helical" evidence="8">
    <location>
        <begin position="653"/>
        <end position="678"/>
    </location>
</feature>
<organism evidence="10 11">
    <name type="scientific">Hominiventricola filiformis</name>
    <dbReference type="NCBI Taxonomy" id="2885352"/>
    <lineage>
        <taxon>Bacteria</taxon>
        <taxon>Bacillati</taxon>
        <taxon>Bacillota</taxon>
        <taxon>Clostridia</taxon>
        <taxon>Lachnospirales</taxon>
        <taxon>Lachnospiraceae</taxon>
        <taxon>Hominiventricola</taxon>
    </lineage>
</organism>
<evidence type="ECO:0000256" key="1">
    <source>
        <dbReference type="ARBA" id="ARBA00004651"/>
    </source>
</evidence>
<comment type="subcellular location">
    <subcellularLocation>
        <location evidence="1">Cell membrane</location>
        <topology evidence="1">Multi-pass membrane protein</topology>
    </subcellularLocation>
</comment>
<feature type="transmembrane region" description="Helical" evidence="8">
    <location>
        <begin position="306"/>
        <end position="329"/>
    </location>
</feature>
<feature type="compositionally biased region" description="Acidic residues" evidence="7">
    <location>
        <begin position="98"/>
        <end position="110"/>
    </location>
</feature>
<feature type="transmembrane region" description="Helical" evidence="8">
    <location>
        <begin position="282"/>
        <end position="300"/>
    </location>
</feature>
<keyword evidence="6 8" id="KW-0472">Membrane</keyword>
<sequence>MRKLAEFIVDKRKFLLIIFIAAAIGSVIMSSHINVIQELTDYLPDDTETSIGLDVMDEQFTTFGTAKVMVQNVTYDQAKAIADQLKDIKGVSAVDFYEEDEDDENNDTEEKEFTNSEDMRDSYQDLAALYSISFETPEDDSLAQAAIADVRTALKDYDAWFYTTVDKDDAADLQDDMKVILVIAVIIIVGVLLFTSGTYMEIAIFMLVFGMAALLNMGTNFIFYNISFVTNAVATVLQLAMAIDYAIILFHRFMEEKGKVNTREALVRALEKGIPEISSSSLTTMAGMVALMFMQFGIGLDLGRVMIKAILLSMLSVFGFMPGLIMLWEKQIDRTLHKSFVPNIEFWGKIVLAIRHVTLPVFAVVMVVACFLSVNCNYVYDNSSVESAKMNEYMTAKREISKVFDLDNTLAVVVPKGDYDSEARIMEEVESLPMVDSTLGLANVTVDDDEQYVLTDSLTPQELADITDMDIDTIRLLYRFYAWKEEKYGAFLNSIDDFEIPLLSMIDFIYGEEENETFDFSADFSQDIQDMHKTVSDAREQLEGDEYSRMLVMTTGPIEGDEIFHTIDQIRDIAYQYYHEVYVVGDSTSDYDLSKSFTQDNLMVSIMTAVFVAIILLFTFTNYSIPLILVATIQTSIWINFSIPAVTGTGMFFLSYLIVSSIQMGATIDYAIVITSRYTAYRKENVDKRTAIIKTLNESFPTIITSGTIMTSAGFVIGQITSNPVIASLGTTLGTGTLTSIILVMLILPQLLYVFDGVINKTYRKRRINIGGGETQTNGGAE</sequence>
<dbReference type="EMBL" id="JAJEPS010000001">
    <property type="protein sequence ID" value="MCC2124557.1"/>
    <property type="molecule type" value="Genomic_DNA"/>
</dbReference>
<accession>A0AAE3A442</accession>
<dbReference type="PANTHER" id="PTHR33406:SF6">
    <property type="entry name" value="MEMBRANE PROTEIN YDGH-RELATED"/>
    <property type="match status" value="1"/>
</dbReference>
<dbReference type="InterPro" id="IPR050545">
    <property type="entry name" value="Mycobact_MmpL"/>
</dbReference>